<evidence type="ECO:0000313" key="2">
    <source>
        <dbReference type="Proteomes" id="UP001162992"/>
    </source>
</evidence>
<dbReference type="Proteomes" id="UP001162992">
    <property type="component" value="Chromosome 12"/>
</dbReference>
<keyword evidence="2" id="KW-1185">Reference proteome</keyword>
<protein>
    <submittedName>
        <fullName evidence="1">Uncharacterized protein</fullName>
    </submittedName>
</protein>
<gene>
    <name evidence="1" type="ORF">O6H91_12G020000</name>
</gene>
<evidence type="ECO:0000313" key="1">
    <source>
        <dbReference type="EMBL" id="KAJ7535141.1"/>
    </source>
</evidence>
<reference evidence="2" key="1">
    <citation type="journal article" date="2024" name="Proc. Natl. Acad. Sci. U.S.A.">
        <title>Extraordinary preservation of gene collinearity over three hundred million years revealed in homosporous lycophytes.</title>
        <authorList>
            <person name="Li C."/>
            <person name="Wickell D."/>
            <person name="Kuo L.Y."/>
            <person name="Chen X."/>
            <person name="Nie B."/>
            <person name="Liao X."/>
            <person name="Peng D."/>
            <person name="Ji J."/>
            <person name="Jenkins J."/>
            <person name="Williams M."/>
            <person name="Shu S."/>
            <person name="Plott C."/>
            <person name="Barry K."/>
            <person name="Rajasekar S."/>
            <person name="Grimwood J."/>
            <person name="Han X."/>
            <person name="Sun S."/>
            <person name="Hou Z."/>
            <person name="He W."/>
            <person name="Dai G."/>
            <person name="Sun C."/>
            <person name="Schmutz J."/>
            <person name="Leebens-Mack J.H."/>
            <person name="Li F.W."/>
            <person name="Wang L."/>
        </authorList>
    </citation>
    <scope>NUCLEOTIDE SEQUENCE [LARGE SCALE GENOMIC DNA]</scope>
    <source>
        <strain evidence="2">cv. PW_Plant_1</strain>
    </source>
</reference>
<proteinExistence type="predicted"/>
<organism evidence="1 2">
    <name type="scientific">Diphasiastrum complanatum</name>
    <name type="common">Issler's clubmoss</name>
    <name type="synonym">Lycopodium complanatum</name>
    <dbReference type="NCBI Taxonomy" id="34168"/>
    <lineage>
        <taxon>Eukaryota</taxon>
        <taxon>Viridiplantae</taxon>
        <taxon>Streptophyta</taxon>
        <taxon>Embryophyta</taxon>
        <taxon>Tracheophyta</taxon>
        <taxon>Lycopodiopsida</taxon>
        <taxon>Lycopodiales</taxon>
        <taxon>Lycopodiaceae</taxon>
        <taxon>Lycopodioideae</taxon>
        <taxon>Diphasiastrum</taxon>
    </lineage>
</organism>
<name>A0ACC2BZH7_DIPCM</name>
<dbReference type="EMBL" id="CM055103">
    <property type="protein sequence ID" value="KAJ7535141.1"/>
    <property type="molecule type" value="Genomic_DNA"/>
</dbReference>
<accession>A0ACC2BZH7</accession>
<sequence>MADAAISRLVLAHLCILLVCANSQTWAMSFSARYSRVPVVDGVLLPLSLTSQRPSVVLHPSNSQDLRALYSLLLVDLDSSRPGYPTTDINPYVHWLVINIPGSVTSTEEIWQVGSELEPYVGPAPPTGIHRYVFYLIRQDRVSDDHPLADRYLTSLKDFRKRYGLNVALESTYFRARPGY</sequence>
<comment type="caution">
    <text evidence="1">The sequence shown here is derived from an EMBL/GenBank/DDBJ whole genome shotgun (WGS) entry which is preliminary data.</text>
</comment>